<gene>
    <name evidence="3" type="ORF">OH136_15690</name>
</gene>
<evidence type="ECO:0000256" key="1">
    <source>
        <dbReference type="SAM" id="Coils"/>
    </source>
</evidence>
<sequence length="276" mass="29728">MDISQQFNTGGNSLASRDLTNQTFSDHLAPVASKGGLNIAFSHVRVRLSTIEPEKNGKMETRLVVFKQPKGDRYTVAARMITPEKAMADPELAHAYQMFVQYAEVPTTGTPLHELPGISQSQIGLLTINGLRSIEDLVETPDELINQMGLEVMAAKKIAIRWTKQKGDAAETIETAELEAKHEVERKALSERLAALERRNAELEAENKALGKIQVQSGGDQVHSVHMPGVSASGSGTVEVESDVPDIDPDDGFMSGGDITADGNADLNDGDVDPLG</sequence>
<evidence type="ECO:0000313" key="4">
    <source>
        <dbReference type="Proteomes" id="UP001208041"/>
    </source>
</evidence>
<dbReference type="EMBL" id="JAOYFC010000006">
    <property type="protein sequence ID" value="MCV6826005.1"/>
    <property type="molecule type" value="Genomic_DNA"/>
</dbReference>
<dbReference type="Proteomes" id="UP001208041">
    <property type="component" value="Unassembled WGS sequence"/>
</dbReference>
<comment type="caution">
    <text evidence="3">The sequence shown here is derived from an EMBL/GenBank/DDBJ whole genome shotgun (WGS) entry which is preliminary data.</text>
</comment>
<keyword evidence="1" id="KW-0175">Coiled coil</keyword>
<dbReference type="AlphaFoldDB" id="A0AAE3LUV3"/>
<evidence type="ECO:0000313" key="3">
    <source>
        <dbReference type="EMBL" id="MCV6826005.1"/>
    </source>
</evidence>
<dbReference type="RefSeq" id="WP_263954977.1">
    <property type="nucleotide sequence ID" value="NZ_JAOYFC010000006.1"/>
</dbReference>
<name>A0AAE3LUV3_9RHOB</name>
<feature type="compositionally biased region" description="Acidic residues" evidence="2">
    <location>
        <begin position="240"/>
        <end position="251"/>
    </location>
</feature>
<evidence type="ECO:0000256" key="2">
    <source>
        <dbReference type="SAM" id="MobiDB-lite"/>
    </source>
</evidence>
<keyword evidence="4" id="KW-1185">Reference proteome</keyword>
<organism evidence="3 4">
    <name type="scientific">Halocynthiibacter halioticoli</name>
    <dbReference type="NCBI Taxonomy" id="2986804"/>
    <lineage>
        <taxon>Bacteria</taxon>
        <taxon>Pseudomonadati</taxon>
        <taxon>Pseudomonadota</taxon>
        <taxon>Alphaproteobacteria</taxon>
        <taxon>Rhodobacterales</taxon>
        <taxon>Paracoccaceae</taxon>
        <taxon>Halocynthiibacter</taxon>
    </lineage>
</organism>
<protein>
    <submittedName>
        <fullName evidence="3">Uncharacterized protein</fullName>
    </submittedName>
</protein>
<feature type="region of interest" description="Disordered" evidence="2">
    <location>
        <begin position="216"/>
        <end position="276"/>
    </location>
</feature>
<feature type="coiled-coil region" evidence="1">
    <location>
        <begin position="179"/>
        <end position="213"/>
    </location>
</feature>
<accession>A0AAE3LUV3</accession>
<proteinExistence type="predicted"/>
<reference evidence="3" key="1">
    <citation type="submission" date="2022-10" db="EMBL/GenBank/DDBJ databases">
        <authorList>
            <person name="Yue Y."/>
        </authorList>
    </citation>
    <scope>NUCLEOTIDE SEQUENCE</scope>
    <source>
        <strain evidence="3">Z654</strain>
    </source>
</reference>